<dbReference type="EMBL" id="CADCUE010000046">
    <property type="protein sequence ID" value="CAA9317867.1"/>
    <property type="molecule type" value="Genomic_DNA"/>
</dbReference>
<feature type="compositionally biased region" description="Low complexity" evidence="1">
    <location>
        <begin position="143"/>
        <end position="158"/>
    </location>
</feature>
<feature type="region of interest" description="Disordered" evidence="1">
    <location>
        <begin position="130"/>
        <end position="165"/>
    </location>
</feature>
<accession>A0A6J4KY30</accession>
<evidence type="ECO:0000256" key="1">
    <source>
        <dbReference type="SAM" id="MobiDB-lite"/>
    </source>
</evidence>
<dbReference type="AlphaFoldDB" id="A0A6J4KY30"/>
<protein>
    <submittedName>
        <fullName evidence="2">High-affinity branched-chain amino acid transport system permease protein LivH</fullName>
    </submittedName>
</protein>
<sequence length="292" mass="32718">AAVPEPHADRHRPRRRLRGVRPDPRADLPRHADHQLRAGRHGDVQHLPRTADHPGRLLVLDRAGGRPGLRFPHRRRRGADRHPPGRDRPRAQRGHRHPRGLRQLHRARVDPVRQHAGVVPGAVLVVGVRGRGRQHRGHPQRPLPAGRRAAGHGPAGRAVPLHDPRPADACRRLRAGGGPAARRAGRLDAHARLGAGRPVRCALRDAHRRRRSGLAQLHGRRHRLRLRRRGPRRAGQLRRRGGGRHRPRPHQHLRHGLHRLLARDAGRAGHPARRAAAQAGRPVLQLRRAEGL</sequence>
<feature type="region of interest" description="Disordered" evidence="1">
    <location>
        <begin position="1"/>
        <end position="104"/>
    </location>
</feature>
<gene>
    <name evidence="2" type="ORF">AVDCRST_MAG16-593</name>
</gene>
<proteinExistence type="predicted"/>
<name>A0A6J4KY30_9ACTN</name>
<organism evidence="2">
    <name type="scientific">uncultured Frankineae bacterium</name>
    <dbReference type="NCBI Taxonomy" id="437475"/>
    <lineage>
        <taxon>Bacteria</taxon>
        <taxon>Bacillati</taxon>
        <taxon>Actinomycetota</taxon>
        <taxon>Actinomycetes</taxon>
        <taxon>Frankiales</taxon>
        <taxon>environmental samples</taxon>
    </lineage>
</organism>
<feature type="compositionally biased region" description="Basic residues" evidence="1">
    <location>
        <begin position="91"/>
        <end position="104"/>
    </location>
</feature>
<reference evidence="2" key="1">
    <citation type="submission" date="2020-02" db="EMBL/GenBank/DDBJ databases">
        <authorList>
            <person name="Meier V. D."/>
        </authorList>
    </citation>
    <scope>NUCLEOTIDE SEQUENCE</scope>
    <source>
        <strain evidence="2">AVDCRST_MAG16</strain>
    </source>
</reference>
<feature type="compositionally biased region" description="Basic residues" evidence="1">
    <location>
        <begin position="9"/>
        <end position="19"/>
    </location>
</feature>
<feature type="compositionally biased region" description="Basic residues" evidence="1">
    <location>
        <begin position="130"/>
        <end position="139"/>
    </location>
</feature>
<feature type="non-terminal residue" evidence="2">
    <location>
        <position position="292"/>
    </location>
</feature>
<feature type="compositionally biased region" description="Basic and acidic residues" evidence="1">
    <location>
        <begin position="20"/>
        <end position="55"/>
    </location>
</feature>
<feature type="region of interest" description="Disordered" evidence="1">
    <location>
        <begin position="227"/>
        <end position="255"/>
    </location>
</feature>
<feature type="compositionally biased region" description="Basic and acidic residues" evidence="1">
    <location>
        <begin position="80"/>
        <end position="90"/>
    </location>
</feature>
<feature type="non-terminal residue" evidence="2">
    <location>
        <position position="1"/>
    </location>
</feature>
<evidence type="ECO:0000313" key="2">
    <source>
        <dbReference type="EMBL" id="CAA9317867.1"/>
    </source>
</evidence>